<dbReference type="InterPro" id="IPR003607">
    <property type="entry name" value="HD/PDEase_dom"/>
</dbReference>
<proteinExistence type="predicted"/>
<dbReference type="Gene3D" id="1.10.3210.10">
    <property type="entry name" value="Hypothetical protein af1432"/>
    <property type="match status" value="1"/>
</dbReference>
<keyword evidence="7 9" id="KW-0378">Hydrolase</keyword>
<evidence type="ECO:0000256" key="7">
    <source>
        <dbReference type="ARBA" id="ARBA00022801"/>
    </source>
</evidence>
<evidence type="ECO:0000256" key="2">
    <source>
        <dbReference type="ARBA" id="ARBA00001936"/>
    </source>
</evidence>
<dbReference type="Proteomes" id="UP000266744">
    <property type="component" value="Chromosome"/>
</dbReference>
<organism evidence="9 10">
    <name type="scientific">Yersinia entomophaga</name>
    <dbReference type="NCBI Taxonomy" id="935293"/>
    <lineage>
        <taxon>Bacteria</taxon>
        <taxon>Pseudomonadati</taxon>
        <taxon>Pseudomonadota</taxon>
        <taxon>Gammaproteobacteria</taxon>
        <taxon>Enterobacterales</taxon>
        <taxon>Yersiniaceae</taxon>
        <taxon>Yersinia</taxon>
    </lineage>
</organism>
<evidence type="ECO:0000256" key="5">
    <source>
        <dbReference type="ARBA" id="ARBA00012964"/>
    </source>
</evidence>
<comment type="subunit">
    <text evidence="4">Homodimer.</text>
</comment>
<dbReference type="SMART" id="SM00471">
    <property type="entry name" value="HDc"/>
    <property type="match status" value="1"/>
</dbReference>
<dbReference type="EMBL" id="CP010029">
    <property type="protein sequence ID" value="ANI29965.1"/>
    <property type="molecule type" value="Genomic_DNA"/>
</dbReference>
<feature type="domain" description="HD/PDEase" evidence="8">
    <location>
        <begin position="40"/>
        <end position="158"/>
    </location>
</feature>
<comment type="cofactor">
    <cofactor evidence="3">
        <name>Co(2+)</name>
        <dbReference type="ChEBI" id="CHEBI:48828"/>
    </cofactor>
</comment>
<dbReference type="RefSeq" id="WP_064514907.1">
    <property type="nucleotide sequence ID" value="NZ_CBCSBH010000023.1"/>
</dbReference>
<dbReference type="SUPFAM" id="SSF109604">
    <property type="entry name" value="HD-domain/PDEase-like"/>
    <property type="match status" value="1"/>
</dbReference>
<accession>A0ABM6BL07</accession>
<evidence type="ECO:0000313" key="10">
    <source>
        <dbReference type="Proteomes" id="UP000266744"/>
    </source>
</evidence>
<dbReference type="EC" id="3.1.3.89" evidence="5"/>
<dbReference type="InterPro" id="IPR039356">
    <property type="entry name" value="YfbR/HDDC2"/>
</dbReference>
<dbReference type="InterPro" id="IPR006674">
    <property type="entry name" value="HD_domain"/>
</dbReference>
<evidence type="ECO:0000256" key="6">
    <source>
        <dbReference type="ARBA" id="ARBA00022723"/>
    </source>
</evidence>
<dbReference type="GO" id="GO:0016787">
    <property type="term" value="F:hydrolase activity"/>
    <property type="evidence" value="ECO:0007669"/>
    <property type="project" value="UniProtKB-KW"/>
</dbReference>
<evidence type="ECO:0000256" key="4">
    <source>
        <dbReference type="ARBA" id="ARBA00011738"/>
    </source>
</evidence>
<dbReference type="Pfam" id="PF13023">
    <property type="entry name" value="HD_3"/>
    <property type="match status" value="1"/>
</dbReference>
<keyword evidence="10" id="KW-1185">Reference proteome</keyword>
<evidence type="ECO:0000313" key="9">
    <source>
        <dbReference type="EMBL" id="ANI29965.1"/>
    </source>
</evidence>
<reference evidence="9 10" key="1">
    <citation type="journal article" date="2016" name="Toxins">
        <title>The Draft Genome Sequence of the Yersinia entomophaga Entomopathogenic Type Strain MH96T.</title>
        <authorList>
            <person name="Hurst M.R."/>
            <person name="Beattie A."/>
            <person name="Altermann E."/>
            <person name="Moraga R.M."/>
            <person name="Harper L.A."/>
            <person name="Calder J."/>
            <person name="Laugraud A."/>
        </authorList>
    </citation>
    <scope>NUCLEOTIDE SEQUENCE [LARGE SCALE GENOMIC DNA]</scope>
    <source>
        <strain evidence="9 10">MH96</strain>
    </source>
</reference>
<sequence length="202" mass="23119">MSFVRPVLDFGPLTDSIQFLMEIDKLKSIQRRTKLIACERQENSAEHSWHFAVAAMTLAPYASKDVDINRVIQMALLHDIVEIDAGDVIVYDLAARAAIHDKEVAAAKRLFGMLPPEQNAKFSALWQEYEDEKTPDARFATVLDRILPMLMNLHNGGQNWVENGIRLEQVVERNQLVAEDYPELWSYLFRHLQDAQAKGWLA</sequence>
<dbReference type="PANTHER" id="PTHR11845">
    <property type="entry name" value="5'-DEOXYNUCLEOTIDASE HDDC2"/>
    <property type="match status" value="1"/>
</dbReference>
<keyword evidence="6" id="KW-0479">Metal-binding</keyword>
<evidence type="ECO:0000256" key="1">
    <source>
        <dbReference type="ARBA" id="ARBA00001638"/>
    </source>
</evidence>
<evidence type="ECO:0000259" key="8">
    <source>
        <dbReference type="SMART" id="SM00471"/>
    </source>
</evidence>
<evidence type="ECO:0000256" key="3">
    <source>
        <dbReference type="ARBA" id="ARBA00001941"/>
    </source>
</evidence>
<protein>
    <recommendedName>
        <fullName evidence="5">5'-deoxynucleotidase</fullName>
        <ecNumber evidence="5">3.1.3.89</ecNumber>
    </recommendedName>
</protein>
<name>A0ABM6BL07_YERET</name>
<gene>
    <name evidence="9" type="ORF">PL78_09055</name>
</gene>
<comment type="catalytic activity">
    <reaction evidence="1">
        <text>a 2'-deoxyribonucleoside 5'-phosphate + H2O = a 2'-deoxyribonucleoside + phosphate</text>
        <dbReference type="Rhea" id="RHEA:36167"/>
        <dbReference type="ChEBI" id="CHEBI:15377"/>
        <dbReference type="ChEBI" id="CHEBI:18274"/>
        <dbReference type="ChEBI" id="CHEBI:43474"/>
        <dbReference type="ChEBI" id="CHEBI:65317"/>
        <dbReference type="EC" id="3.1.3.89"/>
    </reaction>
</comment>
<comment type="cofactor">
    <cofactor evidence="2">
        <name>Mn(2+)</name>
        <dbReference type="ChEBI" id="CHEBI:29035"/>
    </cofactor>
</comment>
<dbReference type="PANTHER" id="PTHR11845:SF13">
    <property type="entry name" value="5'-DEOXYNUCLEOTIDASE HDDC2"/>
    <property type="match status" value="1"/>
</dbReference>